<sequence>MALFSAAAKGDVLKIQSLIVSEDKSKGSGGVDVNCSDASGKTPLHIASENGHLQTVEWLTHHGANVNVIDANLQTSVHLCSKIGHLHVIELLVNEGADIKIGDKDGFTALHIASFKGHVDIVKYLVSKRAELERLANDYWTPLNLALDGGHLDIAEYLLTKKANINRCGKGGCTALHTASQTGNIDGVKYLTSHGAELDRSTEDGKTALSLASLEGHLDIVKVLVNEGAQLDKCDDIDRTPLSYASQEGHLEVVEEARKIVKPFIGFKEDDYDYLRSTFGSKALPSLMPRPYSPTYDPYLTSPRDSSSSSRKSITEETKIISLDEYSIKVPISPDDVDRAKLITAEALTTIPPDLKLEKDEVIISVGLKLSPPGLQFKTPVEVTVSHSAIFTNPDKAEIVLYTRRTGKIFLLP</sequence>
<name>A0A7M7P0A8_STRPU</name>
<dbReference type="PROSITE" id="PS50088">
    <property type="entry name" value="ANK_REPEAT"/>
    <property type="match status" value="6"/>
</dbReference>
<dbReference type="Gene3D" id="2.60.220.30">
    <property type="match status" value="1"/>
</dbReference>
<proteinExistence type="predicted"/>
<dbReference type="GeneID" id="115924671"/>
<feature type="repeat" description="ANK" evidence="3">
    <location>
        <begin position="105"/>
        <end position="137"/>
    </location>
</feature>
<dbReference type="PANTHER" id="PTHR24198:SF194">
    <property type="entry name" value="INVERSIN-A"/>
    <property type="match status" value="1"/>
</dbReference>
<feature type="repeat" description="ANK" evidence="3">
    <location>
        <begin position="39"/>
        <end position="71"/>
    </location>
</feature>
<dbReference type="OrthoDB" id="194358at2759"/>
<dbReference type="Proteomes" id="UP000007110">
    <property type="component" value="Unassembled WGS sequence"/>
</dbReference>
<dbReference type="Pfam" id="PF00791">
    <property type="entry name" value="ZU5"/>
    <property type="match status" value="1"/>
</dbReference>
<dbReference type="PANTHER" id="PTHR24198">
    <property type="entry name" value="ANKYRIN REPEAT AND PROTEIN KINASE DOMAIN-CONTAINING PROTEIN"/>
    <property type="match status" value="1"/>
</dbReference>
<dbReference type="OMA" id="HEREPRH"/>
<evidence type="ECO:0000256" key="3">
    <source>
        <dbReference type="PROSITE-ProRule" id="PRU00023"/>
    </source>
</evidence>
<dbReference type="InterPro" id="IPR002110">
    <property type="entry name" value="Ankyrin_rpt"/>
</dbReference>
<organism evidence="5 6">
    <name type="scientific">Strongylocentrotus purpuratus</name>
    <name type="common">Purple sea urchin</name>
    <dbReference type="NCBI Taxonomy" id="7668"/>
    <lineage>
        <taxon>Eukaryota</taxon>
        <taxon>Metazoa</taxon>
        <taxon>Echinodermata</taxon>
        <taxon>Eleutherozoa</taxon>
        <taxon>Echinozoa</taxon>
        <taxon>Echinoidea</taxon>
        <taxon>Euechinoidea</taxon>
        <taxon>Echinacea</taxon>
        <taxon>Camarodonta</taxon>
        <taxon>Echinidea</taxon>
        <taxon>Strongylocentrotidae</taxon>
        <taxon>Strongylocentrotus</taxon>
    </lineage>
</organism>
<reference evidence="5" key="2">
    <citation type="submission" date="2021-01" db="UniProtKB">
        <authorList>
            <consortium name="EnsemblMetazoa"/>
        </authorList>
    </citation>
    <scope>IDENTIFICATION</scope>
</reference>
<evidence type="ECO:0000313" key="5">
    <source>
        <dbReference type="EnsemblMetazoa" id="XP_030843253"/>
    </source>
</evidence>
<keyword evidence="6" id="KW-1185">Reference proteome</keyword>
<dbReference type="AlphaFoldDB" id="A0A7M7P0A8"/>
<feature type="domain" description="ZU5" evidence="4">
    <location>
        <begin position="348"/>
        <end position="403"/>
    </location>
</feature>
<dbReference type="KEGG" id="spu:115924671"/>
<feature type="repeat" description="ANK" evidence="3">
    <location>
        <begin position="171"/>
        <end position="203"/>
    </location>
</feature>
<dbReference type="SUPFAM" id="SSF48403">
    <property type="entry name" value="Ankyrin repeat"/>
    <property type="match status" value="1"/>
</dbReference>
<dbReference type="InterPro" id="IPR000906">
    <property type="entry name" value="ZU5_dom"/>
</dbReference>
<dbReference type="SMART" id="SM00248">
    <property type="entry name" value="ANK"/>
    <property type="match status" value="7"/>
</dbReference>
<evidence type="ECO:0000259" key="4">
    <source>
        <dbReference type="Pfam" id="PF00791"/>
    </source>
</evidence>
<dbReference type="InterPro" id="IPR036770">
    <property type="entry name" value="Ankyrin_rpt-contain_sf"/>
</dbReference>
<reference evidence="6" key="1">
    <citation type="submission" date="2015-02" db="EMBL/GenBank/DDBJ databases">
        <title>Genome sequencing for Strongylocentrotus purpuratus.</title>
        <authorList>
            <person name="Murali S."/>
            <person name="Liu Y."/>
            <person name="Vee V."/>
            <person name="English A."/>
            <person name="Wang M."/>
            <person name="Skinner E."/>
            <person name="Han Y."/>
            <person name="Muzny D.M."/>
            <person name="Worley K.C."/>
            <person name="Gibbs R.A."/>
        </authorList>
    </citation>
    <scope>NUCLEOTIDE SEQUENCE</scope>
</reference>
<feature type="repeat" description="ANK" evidence="3">
    <location>
        <begin position="204"/>
        <end position="236"/>
    </location>
</feature>
<feature type="repeat" description="ANK" evidence="3">
    <location>
        <begin position="72"/>
        <end position="104"/>
    </location>
</feature>
<dbReference type="PROSITE" id="PS50297">
    <property type="entry name" value="ANK_REP_REGION"/>
    <property type="match status" value="6"/>
</dbReference>
<evidence type="ECO:0000313" key="6">
    <source>
        <dbReference type="Proteomes" id="UP000007110"/>
    </source>
</evidence>
<evidence type="ECO:0000256" key="2">
    <source>
        <dbReference type="ARBA" id="ARBA00023043"/>
    </source>
</evidence>
<accession>A0A7M7P0A8</accession>
<dbReference type="InParanoid" id="A0A7M7P0A8"/>
<keyword evidence="2 3" id="KW-0040">ANK repeat</keyword>
<dbReference type="Gene3D" id="1.25.40.20">
    <property type="entry name" value="Ankyrin repeat-containing domain"/>
    <property type="match status" value="3"/>
</dbReference>
<feature type="repeat" description="ANK" evidence="3">
    <location>
        <begin position="138"/>
        <end position="170"/>
    </location>
</feature>
<keyword evidence="1" id="KW-0677">Repeat</keyword>
<protein>
    <recommendedName>
        <fullName evidence="4">ZU5 domain-containing protein</fullName>
    </recommendedName>
</protein>
<evidence type="ECO:0000256" key="1">
    <source>
        <dbReference type="ARBA" id="ARBA00022737"/>
    </source>
</evidence>
<dbReference type="PRINTS" id="PR01415">
    <property type="entry name" value="ANKYRIN"/>
</dbReference>
<dbReference type="Pfam" id="PF12796">
    <property type="entry name" value="Ank_2"/>
    <property type="match status" value="4"/>
</dbReference>
<dbReference type="RefSeq" id="XP_030843253.1">
    <property type="nucleotide sequence ID" value="XM_030987393.1"/>
</dbReference>
<dbReference type="EnsemblMetazoa" id="XM_030987393">
    <property type="protein sequence ID" value="XP_030843253"/>
    <property type="gene ID" value="LOC115924671"/>
</dbReference>